<dbReference type="EMBL" id="CVRY01000007">
    <property type="protein sequence ID" value="CRL64678.1"/>
    <property type="molecule type" value="Genomic_DNA"/>
</dbReference>
<sequence>MIDKTKNKIAIFDLDETLLAGDSSRLWTRYLWDKKIVTDPHFLKLDEQMIADYYAEKLDMNQYLYQHLSYFKHHDINKINHWVNDFTETKVQPLFYPEGISIITQYRQQNIPVIIISATMSFLVHAIAKQLNADISMGIDMQIKDNYYTGYIEGTPTFREGKVQRLNQWKEANNINNTYVYFYTDSANDLPLCYQADNVTVINPDEQLAQISHMKNWKQQHWNLNK</sequence>
<accession>A0A0G4QFP7</accession>
<dbReference type="InterPro" id="IPR023214">
    <property type="entry name" value="HAD_sf"/>
</dbReference>
<keyword evidence="2 4" id="KW-0378">Hydrolase</keyword>
<dbReference type="PANTHER" id="PTHR43344:SF13">
    <property type="entry name" value="PHOSPHATASE RV3661-RELATED"/>
    <property type="match status" value="1"/>
</dbReference>
<dbReference type="NCBIfam" id="TIGR01488">
    <property type="entry name" value="HAD-SF-IB"/>
    <property type="match status" value="1"/>
</dbReference>
<keyword evidence="3" id="KW-0460">Magnesium</keyword>
<dbReference type="NCBIfam" id="TIGR01490">
    <property type="entry name" value="HAD-SF-IB-hyp1"/>
    <property type="match status" value="1"/>
</dbReference>
<dbReference type="Pfam" id="PF12710">
    <property type="entry name" value="HAD"/>
    <property type="match status" value="1"/>
</dbReference>
<dbReference type="GO" id="GO:0046872">
    <property type="term" value="F:metal ion binding"/>
    <property type="evidence" value="ECO:0007669"/>
    <property type="project" value="UniProtKB-KW"/>
</dbReference>
<evidence type="ECO:0000256" key="3">
    <source>
        <dbReference type="ARBA" id="ARBA00022842"/>
    </source>
</evidence>
<dbReference type="AlphaFoldDB" id="A0A0G4QFP7"/>
<evidence type="ECO:0000256" key="2">
    <source>
        <dbReference type="ARBA" id="ARBA00022801"/>
    </source>
</evidence>
<evidence type="ECO:0000256" key="1">
    <source>
        <dbReference type="ARBA" id="ARBA00022723"/>
    </source>
</evidence>
<dbReference type="Gene3D" id="3.40.50.1000">
    <property type="entry name" value="HAD superfamily/HAD-like"/>
    <property type="match status" value="1"/>
</dbReference>
<dbReference type="Proteomes" id="UP000183920">
    <property type="component" value="Unassembled WGS sequence"/>
</dbReference>
<dbReference type="CDD" id="cd02612">
    <property type="entry name" value="HAD_PGPPase"/>
    <property type="match status" value="1"/>
</dbReference>
<dbReference type="InterPro" id="IPR036412">
    <property type="entry name" value="HAD-like_sf"/>
</dbReference>
<protein>
    <submittedName>
        <fullName evidence="4">Haloacid dehalogenase-like hydrolase</fullName>
    </submittedName>
</protein>
<dbReference type="PANTHER" id="PTHR43344">
    <property type="entry name" value="PHOSPHOSERINE PHOSPHATASE"/>
    <property type="match status" value="1"/>
</dbReference>
<dbReference type="InterPro" id="IPR006385">
    <property type="entry name" value="HAD_hydro_SerB1"/>
</dbReference>
<organism evidence="4 5">
    <name type="scientific">Proteus penneri</name>
    <dbReference type="NCBI Taxonomy" id="102862"/>
    <lineage>
        <taxon>Bacteria</taxon>
        <taxon>Pseudomonadati</taxon>
        <taxon>Pseudomonadota</taxon>
        <taxon>Gammaproteobacteria</taxon>
        <taxon>Enterobacterales</taxon>
        <taxon>Morganellaceae</taxon>
        <taxon>Proteus</taxon>
    </lineage>
</organism>
<dbReference type="GO" id="GO:0016787">
    <property type="term" value="F:hydrolase activity"/>
    <property type="evidence" value="ECO:0007669"/>
    <property type="project" value="UniProtKB-KW"/>
</dbReference>
<dbReference type="InterPro" id="IPR050582">
    <property type="entry name" value="HAD-like_SerB"/>
</dbReference>
<dbReference type="RefSeq" id="WP_072064751.1">
    <property type="nucleotide sequence ID" value="NZ_CVRY01000007.1"/>
</dbReference>
<dbReference type="SUPFAM" id="SSF56784">
    <property type="entry name" value="HAD-like"/>
    <property type="match status" value="1"/>
</dbReference>
<reference evidence="5" key="1">
    <citation type="submission" date="2015-06" db="EMBL/GenBank/DDBJ databases">
        <authorList>
            <person name="Urmite Genomes"/>
        </authorList>
    </citation>
    <scope>NUCLEOTIDE SEQUENCE [LARGE SCALE GENOMIC DNA]</scope>
    <source>
        <strain evidence="5">CSUR P1867</strain>
    </source>
</reference>
<keyword evidence="1" id="KW-0479">Metal-binding</keyword>
<evidence type="ECO:0000313" key="5">
    <source>
        <dbReference type="Proteomes" id="UP000183920"/>
    </source>
</evidence>
<proteinExistence type="predicted"/>
<gene>
    <name evidence="4" type="ORF">BN1804_03114</name>
</gene>
<evidence type="ECO:0000313" key="4">
    <source>
        <dbReference type="EMBL" id="CRL64678.1"/>
    </source>
</evidence>
<name>A0A0G4QFP7_9GAMM</name>
<dbReference type="Gene3D" id="1.20.1440.100">
    <property type="entry name" value="SG protein - dephosphorylation function"/>
    <property type="match status" value="1"/>
</dbReference>